<keyword evidence="3" id="KW-1185">Reference proteome</keyword>
<keyword evidence="1" id="KW-0812">Transmembrane</keyword>
<name>A0AAD8R330_LOLMU</name>
<gene>
    <name evidence="2" type="ORF">QYE76_036749</name>
</gene>
<accession>A0AAD8R330</accession>
<reference evidence="2" key="1">
    <citation type="submission" date="2023-07" db="EMBL/GenBank/DDBJ databases">
        <title>A chromosome-level genome assembly of Lolium multiflorum.</title>
        <authorList>
            <person name="Chen Y."/>
            <person name="Copetti D."/>
            <person name="Kolliker R."/>
            <person name="Studer B."/>
        </authorList>
    </citation>
    <scope>NUCLEOTIDE SEQUENCE</scope>
    <source>
        <strain evidence="2">02402/16</strain>
        <tissue evidence="2">Leaf</tissue>
    </source>
</reference>
<organism evidence="2 3">
    <name type="scientific">Lolium multiflorum</name>
    <name type="common">Italian ryegrass</name>
    <name type="synonym">Lolium perenne subsp. multiflorum</name>
    <dbReference type="NCBI Taxonomy" id="4521"/>
    <lineage>
        <taxon>Eukaryota</taxon>
        <taxon>Viridiplantae</taxon>
        <taxon>Streptophyta</taxon>
        <taxon>Embryophyta</taxon>
        <taxon>Tracheophyta</taxon>
        <taxon>Spermatophyta</taxon>
        <taxon>Magnoliopsida</taxon>
        <taxon>Liliopsida</taxon>
        <taxon>Poales</taxon>
        <taxon>Poaceae</taxon>
        <taxon>BOP clade</taxon>
        <taxon>Pooideae</taxon>
        <taxon>Poodae</taxon>
        <taxon>Poeae</taxon>
        <taxon>Poeae Chloroplast Group 2 (Poeae type)</taxon>
        <taxon>Loliodinae</taxon>
        <taxon>Loliinae</taxon>
        <taxon>Lolium</taxon>
    </lineage>
</organism>
<dbReference type="AlphaFoldDB" id="A0AAD8R330"/>
<evidence type="ECO:0000313" key="2">
    <source>
        <dbReference type="EMBL" id="KAK1613076.1"/>
    </source>
</evidence>
<evidence type="ECO:0000313" key="3">
    <source>
        <dbReference type="Proteomes" id="UP001231189"/>
    </source>
</evidence>
<evidence type="ECO:0000256" key="1">
    <source>
        <dbReference type="SAM" id="Phobius"/>
    </source>
</evidence>
<protein>
    <submittedName>
        <fullName evidence="2">Uncharacterized protein</fullName>
    </submittedName>
</protein>
<dbReference type="Proteomes" id="UP001231189">
    <property type="component" value="Unassembled WGS sequence"/>
</dbReference>
<sequence length="67" mass="7034">MGVFLLVHPYKPSTTTRQTASELPTTAVAPVVKPRCDDGCCAAFTIMCVVLIVMVLGVILLVKSGLG</sequence>
<keyword evidence="1" id="KW-0472">Membrane</keyword>
<feature type="transmembrane region" description="Helical" evidence="1">
    <location>
        <begin position="42"/>
        <end position="62"/>
    </location>
</feature>
<keyword evidence="1" id="KW-1133">Transmembrane helix</keyword>
<dbReference type="EMBL" id="JAUUTY010000007">
    <property type="protein sequence ID" value="KAK1613076.1"/>
    <property type="molecule type" value="Genomic_DNA"/>
</dbReference>
<proteinExistence type="predicted"/>
<comment type="caution">
    <text evidence="2">The sequence shown here is derived from an EMBL/GenBank/DDBJ whole genome shotgun (WGS) entry which is preliminary data.</text>
</comment>